<dbReference type="EMBL" id="BAABRN010000050">
    <property type="protein sequence ID" value="GAA5503459.1"/>
    <property type="molecule type" value="Genomic_DNA"/>
</dbReference>
<dbReference type="Proteomes" id="UP001458946">
    <property type="component" value="Unassembled WGS sequence"/>
</dbReference>
<dbReference type="PANTHER" id="PTHR48100">
    <property type="entry name" value="BROAD-SPECIFICITY PHOSPHATASE YOR283W-RELATED"/>
    <property type="match status" value="1"/>
</dbReference>
<evidence type="ECO:0000313" key="1">
    <source>
        <dbReference type="EMBL" id="GAA5503459.1"/>
    </source>
</evidence>
<evidence type="ECO:0000313" key="2">
    <source>
        <dbReference type="Proteomes" id="UP001458946"/>
    </source>
</evidence>
<dbReference type="SMART" id="SM00855">
    <property type="entry name" value="PGAM"/>
    <property type="match status" value="1"/>
</dbReference>
<dbReference type="InterPro" id="IPR050275">
    <property type="entry name" value="PGM_Phosphatase"/>
</dbReference>
<dbReference type="Gene3D" id="3.40.50.1240">
    <property type="entry name" value="Phosphoglycerate mutase-like"/>
    <property type="match status" value="1"/>
</dbReference>
<gene>
    <name evidence="1" type="primary">gpmB_2</name>
    <name evidence="1" type="ORF">Dxin01_03217</name>
</gene>
<dbReference type="RefSeq" id="WP_353543429.1">
    <property type="nucleotide sequence ID" value="NZ_BAABRN010000050.1"/>
</dbReference>
<reference evidence="1 2" key="1">
    <citation type="submission" date="2024-02" db="EMBL/GenBank/DDBJ databases">
        <title>Deinococcus xinjiangensis NBRC 107630.</title>
        <authorList>
            <person name="Ichikawa N."/>
            <person name="Katano-Makiyama Y."/>
            <person name="Hidaka K."/>
        </authorList>
    </citation>
    <scope>NUCLEOTIDE SEQUENCE [LARGE SCALE GENOMIC DNA]</scope>
    <source>
        <strain evidence="1 2">NBRC 107630</strain>
    </source>
</reference>
<dbReference type="Pfam" id="PF00300">
    <property type="entry name" value="His_Phos_1"/>
    <property type="match status" value="1"/>
</dbReference>
<organism evidence="1 2">
    <name type="scientific">Deinococcus xinjiangensis</name>
    <dbReference type="NCBI Taxonomy" id="457454"/>
    <lineage>
        <taxon>Bacteria</taxon>
        <taxon>Thermotogati</taxon>
        <taxon>Deinococcota</taxon>
        <taxon>Deinococci</taxon>
        <taxon>Deinococcales</taxon>
        <taxon>Deinococcaceae</taxon>
        <taxon>Deinococcus</taxon>
    </lineage>
</organism>
<keyword evidence="2" id="KW-1185">Reference proteome</keyword>
<dbReference type="InterPro" id="IPR029033">
    <property type="entry name" value="His_PPase_superfam"/>
</dbReference>
<dbReference type="SUPFAM" id="SSF53254">
    <property type="entry name" value="Phosphoglycerate mutase-like"/>
    <property type="match status" value="1"/>
</dbReference>
<dbReference type="PANTHER" id="PTHR48100:SF1">
    <property type="entry name" value="HISTIDINE PHOSPHATASE FAMILY PROTEIN-RELATED"/>
    <property type="match status" value="1"/>
</dbReference>
<dbReference type="CDD" id="cd07067">
    <property type="entry name" value="HP_PGM_like"/>
    <property type="match status" value="1"/>
</dbReference>
<comment type="caution">
    <text evidence="1">The sequence shown here is derived from an EMBL/GenBank/DDBJ whole genome shotgun (WGS) entry which is preliminary data.</text>
</comment>
<protein>
    <submittedName>
        <fullName evidence="1">Phosphoglycerate mutase GpmB</fullName>
    </submittedName>
</protein>
<accession>A0ABP9VDZ3</accession>
<sequence length="176" mass="19251">MTPQPFKAGTVLLVRHAKATGQEPDAPLTPEGVAQADALAQQLCALNITRLVSSPWTRAQDTARPLAKRYGLDIQTDERLTERVLSGRDLPYWRTALRASFAFPSLRFAGGESGAAARRRIQAVLNEKTDPDGVTVFVTHGNLLALGLGLNYEGWAALKNPDVWVCAQPAYRWEPT</sequence>
<proteinExistence type="predicted"/>
<name>A0ABP9VDZ3_9DEIO</name>
<dbReference type="InterPro" id="IPR013078">
    <property type="entry name" value="His_Pase_superF_clade-1"/>
</dbReference>